<keyword evidence="3" id="KW-0520">NAD</keyword>
<dbReference type="HOGENOM" id="CLU_040168_0_0_10"/>
<dbReference type="GO" id="GO:0046872">
    <property type="term" value="F:metal ion binding"/>
    <property type="evidence" value="ECO:0007669"/>
    <property type="project" value="UniProtKB-KW"/>
</dbReference>
<evidence type="ECO:0000256" key="1">
    <source>
        <dbReference type="ARBA" id="ARBA00022723"/>
    </source>
</evidence>
<dbReference type="NCBIfam" id="TIGR00557">
    <property type="entry name" value="pdxA"/>
    <property type="match status" value="1"/>
</dbReference>
<organism evidence="4 5">
    <name type="scientific">Chlorobium phaeobacteroides (strain DSM 266 / SMG 266 / 2430)</name>
    <dbReference type="NCBI Taxonomy" id="290317"/>
    <lineage>
        <taxon>Bacteria</taxon>
        <taxon>Pseudomonadati</taxon>
        <taxon>Chlorobiota</taxon>
        <taxon>Chlorobiia</taxon>
        <taxon>Chlorobiales</taxon>
        <taxon>Chlorobiaceae</taxon>
        <taxon>Chlorobium/Pelodictyon group</taxon>
        <taxon>Chlorobium</taxon>
    </lineage>
</organism>
<dbReference type="EMBL" id="CP000492">
    <property type="protein sequence ID" value="ABL65797.1"/>
    <property type="molecule type" value="Genomic_DNA"/>
</dbReference>
<gene>
    <name evidence="4" type="ordered locus">Cpha266_1780</name>
</gene>
<dbReference type="PANTHER" id="PTHR30004">
    <property type="entry name" value="4-HYDROXYTHREONINE-4-PHOSPHATE DEHYDROGENASE"/>
    <property type="match status" value="1"/>
</dbReference>
<dbReference type="GO" id="GO:0050570">
    <property type="term" value="F:4-hydroxythreonine-4-phosphate dehydrogenase activity"/>
    <property type="evidence" value="ECO:0007669"/>
    <property type="project" value="UniProtKB-EC"/>
</dbReference>
<dbReference type="GO" id="GO:0051287">
    <property type="term" value="F:NAD binding"/>
    <property type="evidence" value="ECO:0007669"/>
    <property type="project" value="InterPro"/>
</dbReference>
<dbReference type="PANTHER" id="PTHR30004:SF6">
    <property type="entry name" value="D-THREONATE 4-PHOSPHATE DEHYDROGENASE"/>
    <property type="match status" value="1"/>
</dbReference>
<dbReference type="SUPFAM" id="SSF53659">
    <property type="entry name" value="Isocitrate/Isopropylmalate dehydrogenase-like"/>
    <property type="match status" value="1"/>
</dbReference>
<reference evidence="4 5" key="1">
    <citation type="submission" date="2006-12" db="EMBL/GenBank/DDBJ databases">
        <title>Complete sequence of Chlorobium phaeobacteroides DSM 266.</title>
        <authorList>
            <consortium name="US DOE Joint Genome Institute"/>
            <person name="Copeland A."/>
            <person name="Lucas S."/>
            <person name="Lapidus A."/>
            <person name="Barry K."/>
            <person name="Detter J.C."/>
            <person name="Glavina del Rio T."/>
            <person name="Hammon N."/>
            <person name="Israni S."/>
            <person name="Pitluck S."/>
            <person name="Goltsman E."/>
            <person name="Schmutz J."/>
            <person name="Larimer F."/>
            <person name="Land M."/>
            <person name="Hauser L."/>
            <person name="Mikhailova N."/>
            <person name="Li T."/>
            <person name="Overmann J."/>
            <person name="Bryant D.A."/>
            <person name="Richardson P."/>
        </authorList>
    </citation>
    <scope>NUCLEOTIDE SEQUENCE [LARGE SCALE GENOMIC DNA]</scope>
    <source>
        <strain evidence="4 5">DSM 266</strain>
    </source>
</reference>
<dbReference type="STRING" id="290317.Cpha266_1780"/>
<dbReference type="KEGG" id="cph:Cpha266_1780"/>
<dbReference type="OrthoDB" id="9801783at2"/>
<dbReference type="Proteomes" id="UP000008701">
    <property type="component" value="Chromosome"/>
</dbReference>
<keyword evidence="2 4" id="KW-0560">Oxidoreductase</keyword>
<dbReference type="EC" id="1.1.1.262" evidence="4"/>
<dbReference type="InterPro" id="IPR005255">
    <property type="entry name" value="PdxA_fam"/>
</dbReference>
<proteinExistence type="predicted"/>
<dbReference type="Gene3D" id="3.40.718.10">
    <property type="entry name" value="Isopropylmalate Dehydrogenase"/>
    <property type="match status" value="1"/>
</dbReference>
<name>A1BHC0_CHLPD</name>
<keyword evidence="5" id="KW-1185">Reference proteome</keyword>
<dbReference type="AlphaFoldDB" id="A1BHC0"/>
<dbReference type="RefSeq" id="WP_011745604.1">
    <property type="nucleotide sequence ID" value="NC_008639.1"/>
</dbReference>
<evidence type="ECO:0000313" key="4">
    <source>
        <dbReference type="EMBL" id="ABL65797.1"/>
    </source>
</evidence>
<keyword evidence="1" id="KW-0479">Metal-binding</keyword>
<evidence type="ECO:0000256" key="3">
    <source>
        <dbReference type="ARBA" id="ARBA00023027"/>
    </source>
</evidence>
<protein>
    <submittedName>
        <fullName evidence="4">4-hydroxythreonine-4-phosphate dehydrogenase</fullName>
        <ecNumber evidence="4">1.1.1.262</ecNumber>
    </submittedName>
</protein>
<sequence length="336" mass="36375">MRIVFSTGDIHGIGPEIILKSFLKLQGSEHTFLVAGSFKTMTYYRDRLDLPVHLTLISSTTAIDEIAANNNRTLPVLSVAEPDSVQPGSLSAEAGKIAMLSLETAAKLCQSGMCEALVTAPLHKEAIALAGYHETGHTGFLAGFFPKSSPIMMFFDPVSKLRVALVTIHEPLSKVPELIRTMDLDSFFLQLSNSLQKDFLIERPKTAVLGLNPHASDGGVMGSEEKEILLPCIARLSSRLHIEGPFPADGFFGAGNYRHYDIVVAMYHDQGLLPFKVLAFDTGINVTLGLPIVRTSPDHGTSFDIAGKGIASERSFYEAVLLALNIAKNRTTIPAP</sequence>
<evidence type="ECO:0000256" key="2">
    <source>
        <dbReference type="ARBA" id="ARBA00023002"/>
    </source>
</evidence>
<accession>A1BHC0</accession>
<dbReference type="eggNOG" id="COG1995">
    <property type="taxonomic scope" value="Bacteria"/>
</dbReference>
<evidence type="ECO:0000313" key="5">
    <source>
        <dbReference type="Proteomes" id="UP000008701"/>
    </source>
</evidence>
<dbReference type="Pfam" id="PF04166">
    <property type="entry name" value="PdxA"/>
    <property type="match status" value="1"/>
</dbReference>